<evidence type="ECO:0000313" key="3">
    <source>
        <dbReference type="Proteomes" id="UP000012073"/>
    </source>
</evidence>
<dbReference type="OrthoDB" id="4710at2759"/>
<reference evidence="3" key="1">
    <citation type="journal article" date="2013" name="Proc. Natl. Acad. Sci. U.S.A.">
        <title>Genome structure and metabolic features in the red seaweed Chondrus crispus shed light on evolution of the Archaeplastida.</title>
        <authorList>
            <person name="Collen J."/>
            <person name="Porcel B."/>
            <person name="Carre W."/>
            <person name="Ball S.G."/>
            <person name="Chaparro C."/>
            <person name="Tonon T."/>
            <person name="Barbeyron T."/>
            <person name="Michel G."/>
            <person name="Noel B."/>
            <person name="Valentin K."/>
            <person name="Elias M."/>
            <person name="Artiguenave F."/>
            <person name="Arun A."/>
            <person name="Aury J.M."/>
            <person name="Barbosa-Neto J.F."/>
            <person name="Bothwell J.H."/>
            <person name="Bouget F.Y."/>
            <person name="Brillet L."/>
            <person name="Cabello-Hurtado F."/>
            <person name="Capella-Gutierrez S."/>
            <person name="Charrier B."/>
            <person name="Cladiere L."/>
            <person name="Cock J.M."/>
            <person name="Coelho S.M."/>
            <person name="Colleoni C."/>
            <person name="Czjzek M."/>
            <person name="Da Silva C."/>
            <person name="Delage L."/>
            <person name="Denoeud F."/>
            <person name="Deschamps P."/>
            <person name="Dittami S.M."/>
            <person name="Gabaldon T."/>
            <person name="Gachon C.M."/>
            <person name="Groisillier A."/>
            <person name="Herve C."/>
            <person name="Jabbari K."/>
            <person name="Katinka M."/>
            <person name="Kloareg B."/>
            <person name="Kowalczyk N."/>
            <person name="Labadie K."/>
            <person name="Leblanc C."/>
            <person name="Lopez P.J."/>
            <person name="McLachlan D.H."/>
            <person name="Meslet-Cladiere L."/>
            <person name="Moustafa A."/>
            <person name="Nehr Z."/>
            <person name="Nyvall Collen P."/>
            <person name="Panaud O."/>
            <person name="Partensky F."/>
            <person name="Poulain J."/>
            <person name="Rensing S.A."/>
            <person name="Rousvoal S."/>
            <person name="Samson G."/>
            <person name="Symeonidi A."/>
            <person name="Weissenbach J."/>
            <person name="Zambounis A."/>
            <person name="Wincker P."/>
            <person name="Boyen C."/>
        </authorList>
    </citation>
    <scope>NUCLEOTIDE SEQUENCE [LARGE SCALE GENOMIC DNA]</scope>
    <source>
        <strain evidence="3">cv. Stackhouse</strain>
    </source>
</reference>
<protein>
    <submittedName>
        <fullName evidence="2">Uncharacterized protein</fullName>
    </submittedName>
</protein>
<feature type="region of interest" description="Disordered" evidence="1">
    <location>
        <begin position="82"/>
        <end position="114"/>
    </location>
</feature>
<feature type="region of interest" description="Disordered" evidence="1">
    <location>
        <begin position="40"/>
        <end position="60"/>
    </location>
</feature>
<dbReference type="GeneID" id="17321838"/>
<accession>R7Q6X6</accession>
<feature type="compositionally biased region" description="Basic and acidic residues" evidence="1">
    <location>
        <begin position="93"/>
        <end position="114"/>
    </location>
</feature>
<gene>
    <name evidence="2" type="ORF">CHC_T00003009001</name>
</gene>
<dbReference type="RefSeq" id="XP_005714106.1">
    <property type="nucleotide sequence ID" value="XM_005714049.1"/>
</dbReference>
<organism evidence="2 3">
    <name type="scientific">Chondrus crispus</name>
    <name type="common">Carrageen Irish moss</name>
    <name type="synonym">Polymorpha crispa</name>
    <dbReference type="NCBI Taxonomy" id="2769"/>
    <lineage>
        <taxon>Eukaryota</taxon>
        <taxon>Rhodophyta</taxon>
        <taxon>Florideophyceae</taxon>
        <taxon>Rhodymeniophycidae</taxon>
        <taxon>Gigartinales</taxon>
        <taxon>Gigartinaceae</taxon>
        <taxon>Chondrus</taxon>
    </lineage>
</organism>
<dbReference type="Gramene" id="CDF34287">
    <property type="protein sequence ID" value="CDF34287"/>
    <property type="gene ID" value="CHC_T00003009001"/>
</dbReference>
<evidence type="ECO:0000313" key="2">
    <source>
        <dbReference type="EMBL" id="CDF34287.1"/>
    </source>
</evidence>
<dbReference type="KEGG" id="ccp:CHC_T00003009001"/>
<dbReference type="AlphaFoldDB" id="R7Q6X6"/>
<dbReference type="EMBL" id="HG001684">
    <property type="protein sequence ID" value="CDF34287.1"/>
    <property type="molecule type" value="Genomic_DNA"/>
</dbReference>
<dbReference type="Proteomes" id="UP000012073">
    <property type="component" value="Unassembled WGS sequence"/>
</dbReference>
<evidence type="ECO:0000256" key="1">
    <source>
        <dbReference type="SAM" id="MobiDB-lite"/>
    </source>
</evidence>
<sequence length="321" mass="35709">MQSDDVTATQDLLYEEMVSDDDYIVIDGKDVAKLVEELQQAGQDQLGDVRDSSSGDEDRLSHDFLTLAEKRSDEWNGRTVVQPVEQETGGGLDEEKGAQTQREELTGSGEDAEKPVGMDYFIDDHVQYMPSWAAEAYQSGEHRDLEHAAMRLNPTSTGQRLHDIVARKKLVGIESLKDVQSGRDGIVDCTVEDVAEDYSVPLEFVVDAMIHYGVPVPISGNQSIRDSMTREEIERLLNLITSFDAVDLSDRYSDRTINELAEVYEISVDAILDVCQKEALYLCSAETTRLSIVREDRVLDIILKGGATGKPYPSLLDGLEK</sequence>
<name>R7Q6X6_CHOCR</name>
<keyword evidence="3" id="KW-1185">Reference proteome</keyword>
<feature type="compositionally biased region" description="Basic and acidic residues" evidence="1">
    <location>
        <begin position="47"/>
        <end position="60"/>
    </location>
</feature>
<proteinExistence type="predicted"/>